<dbReference type="GO" id="GO:0016787">
    <property type="term" value="F:hydrolase activity"/>
    <property type="evidence" value="ECO:0007669"/>
    <property type="project" value="UniProtKB-KW"/>
</dbReference>
<dbReference type="Proteomes" id="UP000028939">
    <property type="component" value="Chromosome"/>
</dbReference>
<keyword evidence="1" id="KW-0378">Hydrolase</keyword>
<dbReference type="InterPro" id="IPR049492">
    <property type="entry name" value="BD-FAE-like_dom"/>
</dbReference>
<evidence type="ECO:0000256" key="1">
    <source>
        <dbReference type="ARBA" id="ARBA00022801"/>
    </source>
</evidence>
<dbReference type="InterPro" id="IPR050300">
    <property type="entry name" value="GDXG_lipolytic_enzyme"/>
</dbReference>
<dbReference type="PANTHER" id="PTHR48081">
    <property type="entry name" value="AB HYDROLASE SUPERFAMILY PROTEIN C4A8.06C"/>
    <property type="match status" value="1"/>
</dbReference>
<feature type="transmembrane region" description="Helical" evidence="2">
    <location>
        <begin position="70"/>
        <end position="89"/>
    </location>
</feature>
<organism evidence="4 5">
    <name type="scientific">Corynebacterium ureicelerivorans</name>
    <dbReference type="NCBI Taxonomy" id="401472"/>
    <lineage>
        <taxon>Bacteria</taxon>
        <taxon>Bacillati</taxon>
        <taxon>Actinomycetota</taxon>
        <taxon>Actinomycetes</taxon>
        <taxon>Mycobacteriales</taxon>
        <taxon>Corynebacteriaceae</taxon>
        <taxon>Corynebacterium</taxon>
    </lineage>
</organism>
<dbReference type="EMBL" id="CP009215">
    <property type="protein sequence ID" value="AIL97599.1"/>
    <property type="molecule type" value="Genomic_DNA"/>
</dbReference>
<dbReference type="Gene3D" id="3.40.50.1820">
    <property type="entry name" value="alpha/beta hydrolase"/>
    <property type="match status" value="1"/>
</dbReference>
<evidence type="ECO:0000256" key="2">
    <source>
        <dbReference type="SAM" id="Phobius"/>
    </source>
</evidence>
<evidence type="ECO:0000313" key="4">
    <source>
        <dbReference type="EMBL" id="AIL97599.1"/>
    </source>
</evidence>
<evidence type="ECO:0000259" key="3">
    <source>
        <dbReference type="Pfam" id="PF20434"/>
    </source>
</evidence>
<protein>
    <submittedName>
        <fullName evidence="4">Esterase</fullName>
    </submittedName>
</protein>
<gene>
    <name evidence="4" type="ORF">CUREI_10205</name>
</gene>
<accession>A0A077HMF0</accession>
<keyword evidence="2" id="KW-1133">Transmembrane helix</keyword>
<reference evidence="4 5" key="1">
    <citation type="submission" date="2014-08" db="EMBL/GenBank/DDBJ databases">
        <title>Complete genome sequence of Corynebacterium ureicelerivorans DSM 45051, a lipophilic and urea-splitting isolate from a blood culture of a septicaemia patient.</title>
        <authorList>
            <person name="Tippelt A."/>
            <person name="Albersmeier A."/>
            <person name="Brinkrolf K."/>
            <person name="Ruckert C."/>
            <person name="Tauch A."/>
        </authorList>
    </citation>
    <scope>NUCLEOTIDE SEQUENCE [LARGE SCALE GENOMIC DNA]</scope>
    <source>
        <strain evidence="4 5">IMMIB RIV-2301</strain>
    </source>
</reference>
<name>A0A077HMF0_9CORY</name>
<keyword evidence="5" id="KW-1185">Reference proteome</keyword>
<dbReference type="RefSeq" id="WP_038613168.1">
    <property type="nucleotide sequence ID" value="NZ_CP009215.1"/>
</dbReference>
<evidence type="ECO:0000313" key="5">
    <source>
        <dbReference type="Proteomes" id="UP000028939"/>
    </source>
</evidence>
<dbReference type="Pfam" id="PF20434">
    <property type="entry name" value="BD-FAE"/>
    <property type="match status" value="1"/>
</dbReference>
<sequence>MQWPARILAAPLAMIAALAAWLALAPFTPHVAYWGAASLVSPQYAGPLLLISLGVAAASAALARASRANLLPAALGVVATAAAAALFGGQLHAARALGTDADAWAALSWAGLDKTAQGPDATVPFDLFGTDELDMDVYLPREGGPRPVLLYTHGGGWDQLNKRSQAYNMRQMADRGYVVVSMDYTLSSREQPTWDVAAGEVGCAFTWVGAHAADYGGDPARFFTYGESAGGQLLLDASYDAAAGTLTSDCGGRAAVPRAVYADSPALDARAVWGGDDPYAGRGARETVEKYLGGTPGEYPARADAVTSANHVTDRSQPTMIVRSADDRLVPPGSYEGFHAAAAASGVELTEQVRPHADHASALSAHGVWNQHLLDSMTTFFAEHGADA</sequence>
<dbReference type="KEGG" id="cuv:CUREI_10205"/>
<dbReference type="AlphaFoldDB" id="A0A077HMF0"/>
<keyword evidence="2" id="KW-0812">Transmembrane</keyword>
<keyword evidence="2" id="KW-0472">Membrane</keyword>
<dbReference type="OrthoDB" id="255603at2"/>
<dbReference type="InterPro" id="IPR029058">
    <property type="entry name" value="AB_hydrolase_fold"/>
</dbReference>
<dbReference type="SUPFAM" id="SSF53474">
    <property type="entry name" value="alpha/beta-Hydrolases"/>
    <property type="match status" value="1"/>
</dbReference>
<proteinExistence type="predicted"/>
<feature type="transmembrane region" description="Helical" evidence="2">
    <location>
        <begin position="7"/>
        <end position="24"/>
    </location>
</feature>
<feature type="transmembrane region" description="Helical" evidence="2">
    <location>
        <begin position="44"/>
        <end position="63"/>
    </location>
</feature>
<dbReference type="HOGENOM" id="CLU_012494_4_9_11"/>
<dbReference type="STRING" id="401472.CUREI_10205"/>
<feature type="domain" description="BD-FAE-like" evidence="3">
    <location>
        <begin position="135"/>
        <end position="333"/>
    </location>
</feature>